<dbReference type="Proteomes" id="UP000250140">
    <property type="component" value="Unassembled WGS sequence"/>
</dbReference>
<dbReference type="OrthoDB" id="5426797at2759"/>
<reference evidence="1 2" key="1">
    <citation type="journal article" date="2016" name="Nat. Commun.">
        <title>Ectomycorrhizal ecology is imprinted in the genome of the dominant symbiotic fungus Cenococcum geophilum.</title>
        <authorList>
            <consortium name="DOE Joint Genome Institute"/>
            <person name="Peter M."/>
            <person name="Kohler A."/>
            <person name="Ohm R.A."/>
            <person name="Kuo A."/>
            <person name="Krutzmann J."/>
            <person name="Morin E."/>
            <person name="Arend M."/>
            <person name="Barry K.W."/>
            <person name="Binder M."/>
            <person name="Choi C."/>
            <person name="Clum A."/>
            <person name="Copeland A."/>
            <person name="Grisel N."/>
            <person name="Haridas S."/>
            <person name="Kipfer T."/>
            <person name="LaButti K."/>
            <person name="Lindquist E."/>
            <person name="Lipzen A."/>
            <person name="Maire R."/>
            <person name="Meier B."/>
            <person name="Mihaltcheva S."/>
            <person name="Molinier V."/>
            <person name="Murat C."/>
            <person name="Poggeler S."/>
            <person name="Quandt C.A."/>
            <person name="Sperisen C."/>
            <person name="Tritt A."/>
            <person name="Tisserant E."/>
            <person name="Crous P.W."/>
            <person name="Henrissat B."/>
            <person name="Nehls U."/>
            <person name="Egli S."/>
            <person name="Spatafora J.W."/>
            <person name="Grigoriev I.V."/>
            <person name="Martin F.M."/>
        </authorList>
    </citation>
    <scope>NUCLEOTIDE SEQUENCE [LARGE SCALE GENOMIC DNA]</scope>
    <source>
        <strain evidence="1 2">CBS 207.34</strain>
    </source>
</reference>
<dbReference type="PANTHER" id="PTHR37535:SF3">
    <property type="entry name" value="FLUG DOMAIN-CONTAINING PROTEIN"/>
    <property type="match status" value="1"/>
</dbReference>
<dbReference type="EMBL" id="KV749119">
    <property type="protein sequence ID" value="OCL11092.1"/>
    <property type="molecule type" value="Genomic_DNA"/>
</dbReference>
<dbReference type="PANTHER" id="PTHR37535">
    <property type="entry name" value="FLUG DOMAIN PROTEIN"/>
    <property type="match status" value="1"/>
</dbReference>
<sequence length="144" mass="16619">MYWRRTLYKYIDVAGHSINNGTGLDIQDWIPTYLTVIYRLDTTGKKKHVMQVQDLYMVLHAHWTRGSKPRYDQSRVEISLILLSSHATAIRLGTLIESGSKKHSDKVLLYGHISNMRLRDVRDPSYTTTTTTTTTILIMDLVHV</sequence>
<protein>
    <submittedName>
        <fullName evidence="1">Uncharacterized protein</fullName>
    </submittedName>
</protein>
<evidence type="ECO:0000313" key="1">
    <source>
        <dbReference type="EMBL" id="OCL11092.1"/>
    </source>
</evidence>
<organism evidence="1 2">
    <name type="scientific">Glonium stellatum</name>
    <dbReference type="NCBI Taxonomy" id="574774"/>
    <lineage>
        <taxon>Eukaryota</taxon>
        <taxon>Fungi</taxon>
        <taxon>Dikarya</taxon>
        <taxon>Ascomycota</taxon>
        <taxon>Pezizomycotina</taxon>
        <taxon>Dothideomycetes</taxon>
        <taxon>Pleosporomycetidae</taxon>
        <taxon>Gloniales</taxon>
        <taxon>Gloniaceae</taxon>
        <taxon>Glonium</taxon>
    </lineage>
</organism>
<keyword evidence="2" id="KW-1185">Reference proteome</keyword>
<proteinExistence type="predicted"/>
<accession>A0A8E2F5S5</accession>
<gene>
    <name evidence="1" type="ORF">AOQ84DRAFT_201616</name>
</gene>
<dbReference type="AlphaFoldDB" id="A0A8E2F5S5"/>
<name>A0A8E2F5S5_9PEZI</name>
<evidence type="ECO:0000313" key="2">
    <source>
        <dbReference type="Proteomes" id="UP000250140"/>
    </source>
</evidence>